<dbReference type="EMBL" id="JMCB01000001">
    <property type="protein sequence ID" value="KFE71798.1"/>
    <property type="molecule type" value="Genomic_DNA"/>
</dbReference>
<dbReference type="Gene3D" id="1.25.40.10">
    <property type="entry name" value="Tetratricopeptide repeat domain"/>
    <property type="match status" value="1"/>
</dbReference>
<dbReference type="InterPro" id="IPR011990">
    <property type="entry name" value="TPR-like_helical_dom_sf"/>
</dbReference>
<reference evidence="2 3" key="1">
    <citation type="submission" date="2014-04" db="EMBL/GenBank/DDBJ databases">
        <title>Genome assembly of Hyalangium minutum DSM 14724.</title>
        <authorList>
            <person name="Sharma G."/>
            <person name="Subramanian S."/>
        </authorList>
    </citation>
    <scope>NUCLEOTIDE SEQUENCE [LARGE SCALE GENOMIC DNA]</scope>
    <source>
        <strain evidence="2 3">DSM 14724</strain>
    </source>
</reference>
<organism evidence="2 3">
    <name type="scientific">Hyalangium minutum</name>
    <dbReference type="NCBI Taxonomy" id="394096"/>
    <lineage>
        <taxon>Bacteria</taxon>
        <taxon>Pseudomonadati</taxon>
        <taxon>Myxococcota</taxon>
        <taxon>Myxococcia</taxon>
        <taxon>Myxococcales</taxon>
        <taxon>Cystobacterineae</taxon>
        <taxon>Archangiaceae</taxon>
        <taxon>Hyalangium</taxon>
    </lineage>
</organism>
<comment type="caution">
    <text evidence="2">The sequence shown here is derived from an EMBL/GenBank/DDBJ whole genome shotgun (WGS) entry which is preliminary data.</text>
</comment>
<evidence type="ECO:0000313" key="3">
    <source>
        <dbReference type="Proteomes" id="UP000028725"/>
    </source>
</evidence>
<gene>
    <name evidence="2" type="ORF">DB31_0059</name>
</gene>
<dbReference type="STRING" id="394096.DB31_0059"/>
<dbReference type="SMART" id="SM00028">
    <property type="entry name" value="TPR"/>
    <property type="match status" value="3"/>
</dbReference>
<keyword evidence="1" id="KW-0802">TPR repeat</keyword>
<protein>
    <submittedName>
        <fullName evidence="2">TPR domain protein</fullName>
    </submittedName>
</protein>
<accession>A0A085WVT5</accession>
<dbReference type="AlphaFoldDB" id="A0A085WVT5"/>
<dbReference type="PROSITE" id="PS50005">
    <property type="entry name" value="TPR"/>
    <property type="match status" value="2"/>
</dbReference>
<dbReference type="PATRIC" id="fig|394096.3.peg.57"/>
<dbReference type="Proteomes" id="UP000028725">
    <property type="component" value="Unassembled WGS sequence"/>
</dbReference>
<keyword evidence="3" id="KW-1185">Reference proteome</keyword>
<evidence type="ECO:0000256" key="1">
    <source>
        <dbReference type="PROSITE-ProRule" id="PRU00339"/>
    </source>
</evidence>
<dbReference type="Pfam" id="PF14559">
    <property type="entry name" value="TPR_19"/>
    <property type="match status" value="1"/>
</dbReference>
<proteinExistence type="predicted"/>
<name>A0A085WVT5_9BACT</name>
<feature type="repeat" description="TPR" evidence="1">
    <location>
        <begin position="54"/>
        <end position="87"/>
    </location>
</feature>
<dbReference type="SUPFAM" id="SSF48452">
    <property type="entry name" value="TPR-like"/>
    <property type="match status" value="1"/>
</dbReference>
<dbReference type="InterPro" id="IPR019734">
    <property type="entry name" value="TPR_rpt"/>
</dbReference>
<feature type="repeat" description="TPR" evidence="1">
    <location>
        <begin position="20"/>
        <end position="53"/>
    </location>
</feature>
<sequence>MAESASEIAGSVVPVGKQQAMILLEAGYIWLEMGKYDKAKDVFTGAVALMPKSEVPQLALGALEFAQGRHDKALQAYRAAQRLAPNSALPRAHAGEALLFMGKVPEALKELKAAVDLEPEGDGARLARALIDAKEAGALPPPKK</sequence>
<dbReference type="OrthoDB" id="5508629at2"/>
<evidence type="ECO:0000313" key="2">
    <source>
        <dbReference type="EMBL" id="KFE71798.1"/>
    </source>
</evidence>
<dbReference type="RefSeq" id="WP_044180521.1">
    <property type="nucleotide sequence ID" value="NZ_JMCB01000001.1"/>
</dbReference>